<dbReference type="GeneID" id="20802228"/>
<dbReference type="VEuPathDB" id="FungiDB:H257_00232"/>
<protein>
    <submittedName>
        <fullName evidence="1">Uncharacterized protein</fullName>
    </submittedName>
</protein>
<dbReference type="RefSeq" id="XP_009821113.1">
    <property type="nucleotide sequence ID" value="XM_009822811.1"/>
</dbReference>
<sequence>MPHPLIKDTVGQRNTSAVKLAPYVFGGSTWSEIQTKIFKKFKTKCLGLAERNDDGAWAVLDDDINESHFGRIFALRYGSHTK</sequence>
<gene>
    <name evidence="1" type="ORF">H257_00232</name>
</gene>
<evidence type="ECO:0000313" key="1">
    <source>
        <dbReference type="EMBL" id="ETV88713.1"/>
    </source>
</evidence>
<dbReference type="EMBL" id="KI913114">
    <property type="protein sequence ID" value="ETV88713.1"/>
    <property type="molecule type" value="Genomic_DNA"/>
</dbReference>
<reference evidence="1" key="1">
    <citation type="submission" date="2013-12" db="EMBL/GenBank/DDBJ databases">
        <title>The Genome Sequence of Aphanomyces astaci APO3.</title>
        <authorList>
            <consortium name="The Broad Institute Genomics Platform"/>
            <person name="Russ C."/>
            <person name="Tyler B."/>
            <person name="van West P."/>
            <person name="Dieguez-Uribeondo J."/>
            <person name="Young S.K."/>
            <person name="Zeng Q."/>
            <person name="Gargeya S."/>
            <person name="Fitzgerald M."/>
            <person name="Abouelleil A."/>
            <person name="Alvarado L."/>
            <person name="Chapman S.B."/>
            <person name="Gainer-Dewar J."/>
            <person name="Goldberg J."/>
            <person name="Griggs A."/>
            <person name="Gujja S."/>
            <person name="Hansen M."/>
            <person name="Howarth C."/>
            <person name="Imamovic A."/>
            <person name="Ireland A."/>
            <person name="Larimer J."/>
            <person name="McCowan C."/>
            <person name="Murphy C."/>
            <person name="Pearson M."/>
            <person name="Poon T.W."/>
            <person name="Priest M."/>
            <person name="Roberts A."/>
            <person name="Saif S."/>
            <person name="Shea T."/>
            <person name="Sykes S."/>
            <person name="Wortman J."/>
            <person name="Nusbaum C."/>
            <person name="Birren B."/>
        </authorList>
    </citation>
    <scope>NUCLEOTIDE SEQUENCE [LARGE SCALE GENOMIC DNA]</scope>
    <source>
        <strain evidence="1">APO3</strain>
    </source>
</reference>
<dbReference type="AlphaFoldDB" id="W4HC73"/>
<proteinExistence type="predicted"/>
<name>W4HC73_APHAT</name>
<organism evidence="1">
    <name type="scientific">Aphanomyces astaci</name>
    <name type="common">Crayfish plague agent</name>
    <dbReference type="NCBI Taxonomy" id="112090"/>
    <lineage>
        <taxon>Eukaryota</taxon>
        <taxon>Sar</taxon>
        <taxon>Stramenopiles</taxon>
        <taxon>Oomycota</taxon>
        <taxon>Saprolegniomycetes</taxon>
        <taxon>Saprolegniales</taxon>
        <taxon>Verrucalvaceae</taxon>
        <taxon>Aphanomyces</taxon>
    </lineage>
</organism>
<accession>W4HC73</accession>